<feature type="domain" description="Peptidase S9 prolyl oligopeptidase catalytic" evidence="4">
    <location>
        <begin position="465"/>
        <end position="671"/>
    </location>
</feature>
<keyword evidence="2" id="KW-0645">Protease</keyword>
<keyword evidence="2" id="KW-0720">Serine protease</keyword>
<name>A0A1I4XM50_9GAMM</name>
<feature type="chain" id="PRO_5011578525" evidence="3">
    <location>
        <begin position="24"/>
        <end position="679"/>
    </location>
</feature>
<dbReference type="GO" id="GO:0004252">
    <property type="term" value="F:serine-type endopeptidase activity"/>
    <property type="evidence" value="ECO:0007669"/>
    <property type="project" value="TreeGrafter"/>
</dbReference>
<dbReference type="OrthoDB" id="9812921at2"/>
<feature type="domain" description="Dipeptidylpeptidase IV N-terminal" evidence="5">
    <location>
        <begin position="190"/>
        <end position="276"/>
    </location>
</feature>
<evidence type="ECO:0000313" key="7">
    <source>
        <dbReference type="Proteomes" id="UP000198575"/>
    </source>
</evidence>
<dbReference type="Pfam" id="PF00930">
    <property type="entry name" value="DPPIV_N"/>
    <property type="match status" value="1"/>
</dbReference>
<keyword evidence="1" id="KW-0378">Hydrolase</keyword>
<dbReference type="Proteomes" id="UP000198575">
    <property type="component" value="Unassembled WGS sequence"/>
</dbReference>
<dbReference type="PANTHER" id="PTHR42776:SF27">
    <property type="entry name" value="DIPEPTIDYL PEPTIDASE FAMILY MEMBER 6"/>
    <property type="match status" value="1"/>
</dbReference>
<keyword evidence="7" id="KW-1185">Reference proteome</keyword>
<dbReference type="Pfam" id="PF07676">
    <property type="entry name" value="PD40"/>
    <property type="match status" value="2"/>
</dbReference>
<evidence type="ECO:0000259" key="5">
    <source>
        <dbReference type="Pfam" id="PF00930"/>
    </source>
</evidence>
<evidence type="ECO:0000313" key="6">
    <source>
        <dbReference type="EMBL" id="SFN26320.1"/>
    </source>
</evidence>
<keyword evidence="3" id="KW-0732">Signal</keyword>
<accession>A0A1I4XM50</accession>
<dbReference type="SUPFAM" id="SSF82171">
    <property type="entry name" value="DPP6 N-terminal domain-like"/>
    <property type="match status" value="1"/>
</dbReference>
<evidence type="ECO:0000256" key="1">
    <source>
        <dbReference type="ARBA" id="ARBA00022801"/>
    </source>
</evidence>
<dbReference type="EMBL" id="FOVF01000010">
    <property type="protein sequence ID" value="SFN26320.1"/>
    <property type="molecule type" value="Genomic_DNA"/>
</dbReference>
<organism evidence="6 7">
    <name type="scientific">Dokdonella immobilis</name>
    <dbReference type="NCBI Taxonomy" id="578942"/>
    <lineage>
        <taxon>Bacteria</taxon>
        <taxon>Pseudomonadati</taxon>
        <taxon>Pseudomonadota</taxon>
        <taxon>Gammaproteobacteria</taxon>
        <taxon>Lysobacterales</taxon>
        <taxon>Rhodanobacteraceae</taxon>
        <taxon>Dokdonella</taxon>
    </lineage>
</organism>
<dbReference type="GO" id="GO:0006508">
    <property type="term" value="P:proteolysis"/>
    <property type="evidence" value="ECO:0007669"/>
    <property type="project" value="InterPro"/>
</dbReference>
<dbReference type="InterPro" id="IPR001375">
    <property type="entry name" value="Peptidase_S9_cat"/>
</dbReference>
<dbReference type="Gene3D" id="2.120.10.30">
    <property type="entry name" value="TolB, C-terminal domain"/>
    <property type="match status" value="2"/>
</dbReference>
<dbReference type="PANTHER" id="PTHR42776">
    <property type="entry name" value="SERINE PEPTIDASE S9 FAMILY MEMBER"/>
    <property type="match status" value="1"/>
</dbReference>
<protein>
    <submittedName>
        <fullName evidence="6">Acylaminoacyl-peptidase</fullName>
    </submittedName>
</protein>
<dbReference type="InterPro" id="IPR011042">
    <property type="entry name" value="6-blade_b-propeller_TolB-like"/>
</dbReference>
<reference evidence="6 7" key="1">
    <citation type="submission" date="2016-10" db="EMBL/GenBank/DDBJ databases">
        <authorList>
            <person name="de Groot N.N."/>
        </authorList>
    </citation>
    <scope>NUCLEOTIDE SEQUENCE [LARGE SCALE GENOMIC DNA]</scope>
    <source>
        <strain evidence="6 7">CGMCC 1.7659</strain>
    </source>
</reference>
<gene>
    <name evidence="6" type="ORF">SAMN05216289_11086</name>
</gene>
<evidence type="ECO:0000256" key="3">
    <source>
        <dbReference type="SAM" id="SignalP"/>
    </source>
</evidence>
<dbReference type="Pfam" id="PF00326">
    <property type="entry name" value="Peptidase_S9"/>
    <property type="match status" value="1"/>
</dbReference>
<evidence type="ECO:0000256" key="2">
    <source>
        <dbReference type="ARBA" id="ARBA00022825"/>
    </source>
</evidence>
<dbReference type="STRING" id="578942.SAMN05216289_11086"/>
<dbReference type="AlphaFoldDB" id="A0A1I4XM50"/>
<sequence>MLRFACTGLVLAATALSAPASQADTRVFEPMDVFALQWADNPQISPDGKHIVYQRMGFDIMKDRKRSSLWTIDADGRNQRPLVTTGSGAAWSPDGKRLAFVAKGEGSAQIQMHWVDSGQTARISELTQSPGNLSWSPDGQWLAFTMRVPAEDTQMAAMPKAPKGAEWAAPVKVIDRVIYRIDGGGYVDPGYTHVFVISAEGGAARQVTSGKHNFNGQPAWTADGKALIVSANLDDDWEYQPLDSDLYRVAISDGAMTRLTERKGPDSDPTFSADGRQLAWLGFDDKRHPYQPVRVYVGNANAGNVRSLTDGIDLSIQEITWDGNRGLWLQYDDHGRTKLGWISASGGKIETVADDLGGTEIGRPYTSASFSAAAGRVAYTRGAAKSPANLAVVERSGRSKVLTDLDANLLDHMTLGEMQEMKVKSSADGREIQAWVVRPPNFDASKKYPLLLEIHGGPFAAYGPTFAPEIQLYAAAGYVVVYANPRGSTSYGSEFANLIENAYPGQDFDDLMSVVDATIALGSIDTDNLFVTGGSGGGCLTAWIVGHTNRFRAAVSVKPVINWSSFVLTSDFYPFFTRYWFTTTPWESAENYVQRSPITYVGNVTTPTMMMVGDDDHRTPASEAEQFYQALKLRKIDTAMVRVPGASHGIAERPSNLIGKVLNIIGWFEKHKKTDAKSE</sequence>
<proteinExistence type="predicted"/>
<feature type="signal peptide" evidence="3">
    <location>
        <begin position="1"/>
        <end position="23"/>
    </location>
</feature>
<dbReference type="SUPFAM" id="SSF53474">
    <property type="entry name" value="alpha/beta-Hydrolases"/>
    <property type="match status" value="1"/>
</dbReference>
<dbReference type="InterPro" id="IPR011659">
    <property type="entry name" value="WD40"/>
</dbReference>
<dbReference type="RefSeq" id="WP_092407286.1">
    <property type="nucleotide sequence ID" value="NZ_FOVF01000010.1"/>
</dbReference>
<dbReference type="InterPro" id="IPR002469">
    <property type="entry name" value="Peptidase_S9B_N"/>
</dbReference>
<evidence type="ECO:0000259" key="4">
    <source>
        <dbReference type="Pfam" id="PF00326"/>
    </source>
</evidence>
<dbReference type="Gene3D" id="3.40.50.1820">
    <property type="entry name" value="alpha/beta hydrolase"/>
    <property type="match status" value="1"/>
</dbReference>
<dbReference type="InterPro" id="IPR029058">
    <property type="entry name" value="AB_hydrolase_fold"/>
</dbReference>